<dbReference type="EMBL" id="LAZR01028037">
    <property type="protein sequence ID" value="KKL63822.1"/>
    <property type="molecule type" value="Genomic_DNA"/>
</dbReference>
<evidence type="ECO:0000313" key="1">
    <source>
        <dbReference type="EMBL" id="KKL63822.1"/>
    </source>
</evidence>
<name>A0A0F9GL10_9ZZZZ</name>
<sequence>MAKALNPDQCGILHQYYPISECCLCNANARIRELQLEVGKLKSKAKRKRVKANP</sequence>
<proteinExistence type="predicted"/>
<organism evidence="1">
    <name type="scientific">marine sediment metagenome</name>
    <dbReference type="NCBI Taxonomy" id="412755"/>
    <lineage>
        <taxon>unclassified sequences</taxon>
        <taxon>metagenomes</taxon>
        <taxon>ecological metagenomes</taxon>
    </lineage>
</organism>
<protein>
    <submittedName>
        <fullName evidence="1">Uncharacterized protein</fullName>
    </submittedName>
</protein>
<gene>
    <name evidence="1" type="ORF">LCGC14_2171270</name>
</gene>
<reference evidence="1" key="1">
    <citation type="journal article" date="2015" name="Nature">
        <title>Complex archaea that bridge the gap between prokaryotes and eukaryotes.</title>
        <authorList>
            <person name="Spang A."/>
            <person name="Saw J.H."/>
            <person name="Jorgensen S.L."/>
            <person name="Zaremba-Niedzwiedzka K."/>
            <person name="Martijn J."/>
            <person name="Lind A.E."/>
            <person name="van Eijk R."/>
            <person name="Schleper C."/>
            <person name="Guy L."/>
            <person name="Ettema T.J."/>
        </authorList>
    </citation>
    <scope>NUCLEOTIDE SEQUENCE</scope>
</reference>
<accession>A0A0F9GL10</accession>
<comment type="caution">
    <text evidence="1">The sequence shown here is derived from an EMBL/GenBank/DDBJ whole genome shotgun (WGS) entry which is preliminary data.</text>
</comment>
<dbReference type="AlphaFoldDB" id="A0A0F9GL10"/>